<accession>A0A2D2Q2G4</accession>
<dbReference type="KEGG" id="slw:BRW62_07955"/>
<dbReference type="Proteomes" id="UP000231057">
    <property type="component" value="Chromosome"/>
</dbReference>
<organism evidence="1 2">
    <name type="scientific">Parathermosynechococcus lividus PCC 6715</name>
    <dbReference type="NCBI Taxonomy" id="1917166"/>
    <lineage>
        <taxon>Bacteria</taxon>
        <taxon>Bacillati</taxon>
        <taxon>Cyanobacteriota</taxon>
        <taxon>Cyanophyceae</taxon>
        <taxon>Acaryochloridales</taxon>
        <taxon>Thermosynechococcaceae</taxon>
        <taxon>Parathermosynechococcus</taxon>
    </lineage>
</organism>
<proteinExistence type="predicted"/>
<evidence type="ECO:0000313" key="2">
    <source>
        <dbReference type="Proteomes" id="UP000231057"/>
    </source>
</evidence>
<dbReference type="EMBL" id="CP018092">
    <property type="protein sequence ID" value="ATS18694.1"/>
    <property type="molecule type" value="Genomic_DNA"/>
</dbReference>
<dbReference type="OrthoDB" id="9801098at2"/>
<reference evidence="1 2" key="1">
    <citation type="submission" date="2016-11" db="EMBL/GenBank/DDBJ databases">
        <title>Complete genome sequence of thermophilic cyanobacteria strain Synechococcus sp. PCC6715.</title>
        <authorList>
            <person name="Tang J."/>
            <person name="Daroch M."/>
            <person name="Liang Y."/>
            <person name="Jiang D."/>
            <person name="Shah M."/>
        </authorList>
    </citation>
    <scope>NUCLEOTIDE SEQUENCE [LARGE SCALE GENOMIC DNA]</scope>
    <source>
        <strain evidence="1 2">PCC 6715</strain>
    </source>
</reference>
<dbReference type="RefSeq" id="WP_099799037.1">
    <property type="nucleotide sequence ID" value="NZ_CP018092.1"/>
</dbReference>
<name>A0A2D2Q2G4_PARLV</name>
<dbReference type="GO" id="GO:0005829">
    <property type="term" value="C:cytosol"/>
    <property type="evidence" value="ECO:0007669"/>
    <property type="project" value="TreeGrafter"/>
</dbReference>
<dbReference type="Pfam" id="PF03641">
    <property type="entry name" value="Lysine_decarbox"/>
    <property type="match status" value="1"/>
</dbReference>
<dbReference type="InterPro" id="IPR052341">
    <property type="entry name" value="LOG_family_nucleotidases"/>
</dbReference>
<dbReference type="InterPro" id="IPR031100">
    <property type="entry name" value="LOG_fam"/>
</dbReference>
<sequence length="362" mass="41143">MTLSRVALSNLQRELEQLLARLDSQPHGDLIYQALQIFTNIADEELERLDWKILRSCLRDMHQALRVFAPYRHTRKISIFGSARTVDTAPVYHMAVKFAQAASAAGFMIITGAGGGIMEAGNKGAGPEKSFGLNIELPFEQGANPYIEGDPRLIHFKYFFTRKVFLIKETDAIAVFPGGFGTQDEAFECLTLCQTGKAPPTPLVLMDVPEGTYWKRWDQLVQEEFCGAGLISNEDRELYRICTNVEEGLEYLSGFYRVYHSCRYVGDRLVLRLNQDISDAALADLNRDFADILLSGRIERTAPLPREIEDEQPTNRPQLTHTLHLPRLILHFNQRDYGRLYQLIYRLNGLATATATYHPERK</sequence>
<evidence type="ECO:0000313" key="1">
    <source>
        <dbReference type="EMBL" id="ATS18694.1"/>
    </source>
</evidence>
<gene>
    <name evidence="1" type="ORF">BRW62_07955</name>
</gene>
<dbReference type="SUPFAM" id="SSF102405">
    <property type="entry name" value="MCP/YpsA-like"/>
    <property type="match status" value="1"/>
</dbReference>
<dbReference type="Gene3D" id="3.40.50.450">
    <property type="match status" value="1"/>
</dbReference>
<keyword evidence="2" id="KW-1185">Reference proteome</keyword>
<dbReference type="PANTHER" id="PTHR43393">
    <property type="entry name" value="CYTOKININ RIBOSIDE 5'-MONOPHOSPHATE PHOSPHORIBOHYDROLASE"/>
    <property type="match status" value="1"/>
</dbReference>
<reference evidence="2" key="2">
    <citation type="journal article" date="2022" name="Front. Microbiol.">
        <title>Comparative Genomic Analysis Revealed Distinct Molecular Components and Organization of CO2-Concentrating Mechanism in Thermophilic Cyanobacteria.</title>
        <authorList>
            <person name="Tang J."/>
            <person name="Zhou H."/>
            <person name="Yao D."/>
            <person name="Riaz S."/>
            <person name="You D."/>
            <person name="Klepacz-Smolka A."/>
            <person name="Daroch M."/>
        </authorList>
    </citation>
    <scope>NUCLEOTIDE SEQUENCE [LARGE SCALE GENOMIC DNA]</scope>
    <source>
        <strain evidence="2">PCC 6715</strain>
    </source>
</reference>
<dbReference type="AlphaFoldDB" id="A0A2D2Q2G4"/>
<protein>
    <submittedName>
        <fullName evidence="1">Cytochrome D ubiquinol oxidase subunit II</fullName>
    </submittedName>
</protein>
<dbReference type="PANTHER" id="PTHR43393:SF2">
    <property type="entry name" value="CYTOKININ RIBOSIDE 5'-MONOPHOSPHATE PHOSPHORIBOHYDROLASE"/>
    <property type="match status" value="1"/>
</dbReference>